<dbReference type="PANTHER" id="PTHR12151">
    <property type="entry name" value="ELECTRON TRANSPORT PROTIN SCO1/SENC FAMILY MEMBER"/>
    <property type="match status" value="1"/>
</dbReference>
<feature type="binding site" evidence="3">
    <location>
        <position position="162"/>
    </location>
    <ligand>
        <name>Cu cation</name>
        <dbReference type="ChEBI" id="CHEBI:23378"/>
    </ligand>
</feature>
<comment type="similarity">
    <text evidence="1">Belongs to the SCO1/2 family.</text>
</comment>
<dbReference type="Proteomes" id="UP000644756">
    <property type="component" value="Unassembled WGS sequence"/>
</dbReference>
<protein>
    <submittedName>
        <fullName evidence="6">Electron transporter SenC</fullName>
    </submittedName>
</protein>
<name>A0A917FRJ1_9BACL</name>
<reference evidence="6" key="1">
    <citation type="journal article" date="2014" name="Int. J. Syst. Evol. Microbiol.">
        <title>Complete genome sequence of Corynebacterium casei LMG S-19264T (=DSM 44701T), isolated from a smear-ripened cheese.</title>
        <authorList>
            <consortium name="US DOE Joint Genome Institute (JGI-PGF)"/>
            <person name="Walter F."/>
            <person name="Albersmeier A."/>
            <person name="Kalinowski J."/>
            <person name="Ruckert C."/>
        </authorList>
    </citation>
    <scope>NUCLEOTIDE SEQUENCE</scope>
    <source>
        <strain evidence="6">CGMCC 1.12987</strain>
    </source>
</reference>
<dbReference type="AlphaFoldDB" id="A0A917FRJ1"/>
<dbReference type="Pfam" id="PF02630">
    <property type="entry name" value="SCO1-SenC"/>
    <property type="match status" value="1"/>
</dbReference>
<accession>A0A917FRJ1</accession>
<dbReference type="CDD" id="cd02968">
    <property type="entry name" value="SCO"/>
    <property type="match status" value="1"/>
</dbReference>
<dbReference type="InterPro" id="IPR003782">
    <property type="entry name" value="SCO1/SenC"/>
</dbReference>
<dbReference type="RefSeq" id="WP_188529996.1">
    <property type="nucleotide sequence ID" value="NZ_BMGR01000003.1"/>
</dbReference>
<feature type="disulfide bond" description="Redox-active" evidence="4">
    <location>
        <begin position="73"/>
        <end position="77"/>
    </location>
</feature>
<reference evidence="6" key="2">
    <citation type="submission" date="2020-09" db="EMBL/GenBank/DDBJ databases">
        <authorList>
            <person name="Sun Q."/>
            <person name="Zhou Y."/>
        </authorList>
    </citation>
    <scope>NUCLEOTIDE SEQUENCE</scope>
    <source>
        <strain evidence="6">CGMCC 1.12987</strain>
    </source>
</reference>
<sequence>MAFIRKHSFKIAVLALCAAMAVYLLLSMKSDVEPLKDFGPAPSFELSDLEGNKVTLEDTNGKVRLYYFYFSYCPDVCPPTTAQLAQVQDEMIRQGRFGKDVMITSITIDPERDTPERIKEFADQFGVDYAGWNWLRGDEQYTHEVAQKFGLSVIKADGNYSHTNIIFLVDQEGKIRKYLMANEDLTTEQIIQDVESLL</sequence>
<keyword evidence="2 3" id="KW-0186">Copper</keyword>
<dbReference type="InterPro" id="IPR036249">
    <property type="entry name" value="Thioredoxin-like_sf"/>
</dbReference>
<evidence type="ECO:0000256" key="3">
    <source>
        <dbReference type="PIRSR" id="PIRSR603782-1"/>
    </source>
</evidence>
<feature type="binding site" evidence="3">
    <location>
        <position position="73"/>
    </location>
    <ligand>
        <name>Cu cation</name>
        <dbReference type="ChEBI" id="CHEBI:23378"/>
    </ligand>
</feature>
<dbReference type="InterPro" id="IPR013766">
    <property type="entry name" value="Thioredoxin_domain"/>
</dbReference>
<keyword evidence="3" id="KW-0479">Metal-binding</keyword>
<dbReference type="PANTHER" id="PTHR12151:SF25">
    <property type="entry name" value="LINALOOL DEHYDRATASE_ISOMERASE DOMAIN-CONTAINING PROTEIN"/>
    <property type="match status" value="1"/>
</dbReference>
<comment type="caution">
    <text evidence="6">The sequence shown here is derived from an EMBL/GenBank/DDBJ whole genome shotgun (WGS) entry which is preliminary data.</text>
</comment>
<organism evidence="6 7">
    <name type="scientific">Paenibacillus abyssi</name>
    <dbReference type="NCBI Taxonomy" id="1340531"/>
    <lineage>
        <taxon>Bacteria</taxon>
        <taxon>Bacillati</taxon>
        <taxon>Bacillota</taxon>
        <taxon>Bacilli</taxon>
        <taxon>Bacillales</taxon>
        <taxon>Paenibacillaceae</taxon>
        <taxon>Paenibacillus</taxon>
    </lineage>
</organism>
<evidence type="ECO:0000313" key="6">
    <source>
        <dbReference type="EMBL" id="GGF96706.1"/>
    </source>
</evidence>
<dbReference type="EMBL" id="BMGR01000003">
    <property type="protein sequence ID" value="GGF96706.1"/>
    <property type="molecule type" value="Genomic_DNA"/>
</dbReference>
<keyword evidence="4" id="KW-1015">Disulfide bond</keyword>
<feature type="domain" description="Thioredoxin" evidence="5">
    <location>
        <begin position="35"/>
        <end position="198"/>
    </location>
</feature>
<evidence type="ECO:0000313" key="7">
    <source>
        <dbReference type="Proteomes" id="UP000644756"/>
    </source>
</evidence>
<evidence type="ECO:0000256" key="2">
    <source>
        <dbReference type="ARBA" id="ARBA00023008"/>
    </source>
</evidence>
<dbReference type="GO" id="GO:0046872">
    <property type="term" value="F:metal ion binding"/>
    <property type="evidence" value="ECO:0007669"/>
    <property type="project" value="UniProtKB-KW"/>
</dbReference>
<evidence type="ECO:0000259" key="5">
    <source>
        <dbReference type="PROSITE" id="PS51352"/>
    </source>
</evidence>
<evidence type="ECO:0000256" key="4">
    <source>
        <dbReference type="PIRSR" id="PIRSR603782-2"/>
    </source>
</evidence>
<feature type="binding site" evidence="3">
    <location>
        <position position="77"/>
    </location>
    <ligand>
        <name>Cu cation</name>
        <dbReference type="ChEBI" id="CHEBI:23378"/>
    </ligand>
</feature>
<gene>
    <name evidence="6" type="ORF">GCM10010916_12430</name>
</gene>
<proteinExistence type="inferred from homology"/>
<keyword evidence="7" id="KW-1185">Reference proteome</keyword>
<dbReference type="Gene3D" id="3.40.30.10">
    <property type="entry name" value="Glutaredoxin"/>
    <property type="match status" value="1"/>
</dbReference>
<dbReference type="PROSITE" id="PS51352">
    <property type="entry name" value="THIOREDOXIN_2"/>
    <property type="match status" value="1"/>
</dbReference>
<dbReference type="SUPFAM" id="SSF52833">
    <property type="entry name" value="Thioredoxin-like"/>
    <property type="match status" value="1"/>
</dbReference>
<evidence type="ECO:0000256" key="1">
    <source>
        <dbReference type="ARBA" id="ARBA00010996"/>
    </source>
</evidence>